<dbReference type="EMBL" id="BOPG01000076">
    <property type="protein sequence ID" value="GIJ62236.1"/>
    <property type="molecule type" value="Genomic_DNA"/>
</dbReference>
<sequence length="219" mass="23809">MLRWLVPGPVLEVGVGTGLVSAALLTAGRDVIGVDISANMLVHARRRLGFRVVRGDARALPLADESVANVAFVWMLLFVDGAGAALAEAARVLRPDGRVVVIGGRPAGPRTDVDETIAPLDGLRSRRPQDVDAKLPRLAAAARLRPVHQGLTTGYPVETVPEDMARLVEERSASWMSQVDDAVWERTAVPVISALRGLPEPQRPRRYLQRNTLLVFRRP</sequence>
<dbReference type="PANTHER" id="PTHR42912:SF95">
    <property type="entry name" value="METHYLTRANSFERASE TYPE 11 DOMAIN-CONTAINING PROTEIN"/>
    <property type="match status" value="1"/>
</dbReference>
<dbReference type="InterPro" id="IPR050508">
    <property type="entry name" value="Methyltransf_Superfamily"/>
</dbReference>
<evidence type="ECO:0000259" key="1">
    <source>
        <dbReference type="Pfam" id="PF08241"/>
    </source>
</evidence>
<dbReference type="InterPro" id="IPR029063">
    <property type="entry name" value="SAM-dependent_MTases_sf"/>
</dbReference>
<dbReference type="PANTHER" id="PTHR42912">
    <property type="entry name" value="METHYLTRANSFERASE"/>
    <property type="match status" value="1"/>
</dbReference>
<feature type="domain" description="Methyltransferase type 11" evidence="1">
    <location>
        <begin position="11"/>
        <end position="101"/>
    </location>
</feature>
<protein>
    <recommendedName>
        <fullName evidence="1">Methyltransferase type 11 domain-containing protein</fullName>
    </recommendedName>
</protein>
<dbReference type="RefSeq" id="WP_204007758.1">
    <property type="nucleotide sequence ID" value="NZ_BOPG01000076.1"/>
</dbReference>
<dbReference type="GO" id="GO:0008757">
    <property type="term" value="F:S-adenosylmethionine-dependent methyltransferase activity"/>
    <property type="evidence" value="ECO:0007669"/>
    <property type="project" value="InterPro"/>
</dbReference>
<dbReference type="Gene3D" id="3.40.50.150">
    <property type="entry name" value="Vaccinia Virus protein VP39"/>
    <property type="match status" value="1"/>
</dbReference>
<proteinExistence type="predicted"/>
<organism evidence="2 3">
    <name type="scientific">Virgisporangium aurantiacum</name>
    <dbReference type="NCBI Taxonomy" id="175570"/>
    <lineage>
        <taxon>Bacteria</taxon>
        <taxon>Bacillati</taxon>
        <taxon>Actinomycetota</taxon>
        <taxon>Actinomycetes</taxon>
        <taxon>Micromonosporales</taxon>
        <taxon>Micromonosporaceae</taxon>
        <taxon>Virgisporangium</taxon>
    </lineage>
</organism>
<comment type="caution">
    <text evidence="2">The sequence shown here is derived from an EMBL/GenBank/DDBJ whole genome shotgun (WGS) entry which is preliminary data.</text>
</comment>
<dbReference type="CDD" id="cd02440">
    <property type="entry name" value="AdoMet_MTases"/>
    <property type="match status" value="1"/>
</dbReference>
<dbReference type="SUPFAM" id="SSF53335">
    <property type="entry name" value="S-adenosyl-L-methionine-dependent methyltransferases"/>
    <property type="match status" value="1"/>
</dbReference>
<accession>A0A8J3ZE42</accession>
<evidence type="ECO:0000313" key="3">
    <source>
        <dbReference type="Proteomes" id="UP000612585"/>
    </source>
</evidence>
<name>A0A8J3ZE42_9ACTN</name>
<keyword evidence="3" id="KW-1185">Reference proteome</keyword>
<dbReference type="Proteomes" id="UP000612585">
    <property type="component" value="Unassembled WGS sequence"/>
</dbReference>
<reference evidence="2" key="1">
    <citation type="submission" date="2021-01" db="EMBL/GenBank/DDBJ databases">
        <title>Whole genome shotgun sequence of Virgisporangium aurantiacum NBRC 16421.</title>
        <authorList>
            <person name="Komaki H."/>
            <person name="Tamura T."/>
        </authorList>
    </citation>
    <scope>NUCLEOTIDE SEQUENCE</scope>
    <source>
        <strain evidence="2">NBRC 16421</strain>
    </source>
</reference>
<gene>
    <name evidence="2" type="ORF">Vau01_097520</name>
</gene>
<dbReference type="AlphaFoldDB" id="A0A8J3ZE42"/>
<evidence type="ECO:0000313" key="2">
    <source>
        <dbReference type="EMBL" id="GIJ62236.1"/>
    </source>
</evidence>
<dbReference type="Pfam" id="PF08241">
    <property type="entry name" value="Methyltransf_11"/>
    <property type="match status" value="1"/>
</dbReference>
<dbReference type="InterPro" id="IPR013216">
    <property type="entry name" value="Methyltransf_11"/>
</dbReference>